<evidence type="ECO:0000313" key="2">
    <source>
        <dbReference type="Proteomes" id="UP000288216"/>
    </source>
</evidence>
<dbReference type="Proteomes" id="UP000288216">
    <property type="component" value="Unassembled WGS sequence"/>
</dbReference>
<dbReference type="EMBL" id="BFAA01000139">
    <property type="protein sequence ID" value="GCB67155.1"/>
    <property type="molecule type" value="Genomic_DNA"/>
</dbReference>
<sequence>MHIGWRDCVFIQLWQEDCRTSSVLKARQQQEAIALPRIFWSSHSGNCKAKLVGVCLCNVKRKMLPKGNAVTCQEFTQKAGCAVRMLQVG</sequence>
<gene>
    <name evidence="1" type="ORF">scyTo_0000685</name>
</gene>
<proteinExistence type="predicted"/>
<name>A0A401P1Z5_SCYTO</name>
<keyword evidence="2" id="KW-1185">Reference proteome</keyword>
<accession>A0A401P1Z5</accession>
<organism evidence="1 2">
    <name type="scientific">Scyliorhinus torazame</name>
    <name type="common">Cloudy catshark</name>
    <name type="synonym">Catulus torazame</name>
    <dbReference type="NCBI Taxonomy" id="75743"/>
    <lineage>
        <taxon>Eukaryota</taxon>
        <taxon>Metazoa</taxon>
        <taxon>Chordata</taxon>
        <taxon>Craniata</taxon>
        <taxon>Vertebrata</taxon>
        <taxon>Chondrichthyes</taxon>
        <taxon>Elasmobranchii</taxon>
        <taxon>Galeomorphii</taxon>
        <taxon>Galeoidea</taxon>
        <taxon>Carcharhiniformes</taxon>
        <taxon>Scyliorhinidae</taxon>
        <taxon>Scyliorhinus</taxon>
    </lineage>
</organism>
<reference evidence="1 2" key="1">
    <citation type="journal article" date="2018" name="Nat. Ecol. Evol.">
        <title>Shark genomes provide insights into elasmobranch evolution and the origin of vertebrates.</title>
        <authorList>
            <person name="Hara Y"/>
            <person name="Yamaguchi K"/>
            <person name="Onimaru K"/>
            <person name="Kadota M"/>
            <person name="Koyanagi M"/>
            <person name="Keeley SD"/>
            <person name="Tatsumi K"/>
            <person name="Tanaka K"/>
            <person name="Motone F"/>
            <person name="Kageyama Y"/>
            <person name="Nozu R"/>
            <person name="Adachi N"/>
            <person name="Nishimura O"/>
            <person name="Nakagawa R"/>
            <person name="Tanegashima C"/>
            <person name="Kiyatake I"/>
            <person name="Matsumoto R"/>
            <person name="Murakumo K"/>
            <person name="Nishida K"/>
            <person name="Terakita A"/>
            <person name="Kuratani S"/>
            <person name="Sato K"/>
            <person name="Hyodo S Kuraku.S."/>
        </authorList>
    </citation>
    <scope>NUCLEOTIDE SEQUENCE [LARGE SCALE GENOMIC DNA]</scope>
</reference>
<dbReference type="AlphaFoldDB" id="A0A401P1Z5"/>
<protein>
    <submittedName>
        <fullName evidence="1">Uncharacterized protein</fullName>
    </submittedName>
</protein>
<comment type="caution">
    <text evidence="1">The sequence shown here is derived from an EMBL/GenBank/DDBJ whole genome shotgun (WGS) entry which is preliminary data.</text>
</comment>
<evidence type="ECO:0000313" key="1">
    <source>
        <dbReference type="EMBL" id="GCB67155.1"/>
    </source>
</evidence>